<sequence length="84" mass="9972">MTQIPRTVLLSRRGDDIKSVGIYTTFEDLNWKVTSACTMFNLAHNYVQLRMYPISDTEYFPLPELDYMWSEGMTVSEYREYLND</sequence>
<name>A0A023W6F4_9CAUD</name>
<accession>A0A023W6F4</accession>
<dbReference type="Proteomes" id="UP000024445">
    <property type="component" value="Segment"/>
</dbReference>
<dbReference type="OrthoDB" id="28231at10239"/>
<dbReference type="KEGG" id="vg:19484954"/>
<evidence type="ECO:0000313" key="1">
    <source>
        <dbReference type="EMBL" id="AHY25317.1"/>
    </source>
</evidence>
<dbReference type="EMBL" id="KJ025957">
    <property type="protein sequence ID" value="AHY25317.1"/>
    <property type="molecule type" value="Genomic_DNA"/>
</dbReference>
<dbReference type="GeneID" id="19484954"/>
<evidence type="ECO:0000313" key="2">
    <source>
        <dbReference type="Proteomes" id="UP000024445"/>
    </source>
</evidence>
<protein>
    <submittedName>
        <fullName evidence="1">Uncharacterized protein</fullName>
    </submittedName>
</protein>
<reference evidence="1 2" key="1">
    <citation type="submission" date="2014-01" db="EMBL/GenBank/DDBJ databases">
        <authorList>
            <person name="Zhang G."/>
            <person name="Jin J."/>
            <person name="Li Z.J."/>
            <person name="Wang S.W."/>
            <person name="Chen S.J."/>
            <person name="Wang S.M."/>
            <person name="Wang X.T."/>
            <person name="Li Y.H."/>
            <person name="Wang J."/>
            <person name="Yang C.K."/>
            <person name="Wang L."/>
        </authorList>
    </citation>
    <scope>NUCLEOTIDE SEQUENCE [LARGE SCALE GENOMIC DNA]</scope>
</reference>
<organism evidence="1 2">
    <name type="scientific">Serratia phage PS2</name>
    <dbReference type="NCBI Taxonomy" id="1481112"/>
    <lineage>
        <taxon>Viruses</taxon>
        <taxon>Duplodnaviria</taxon>
        <taxon>Heunggongvirae</taxon>
        <taxon>Uroviricota</taxon>
        <taxon>Caudoviricetes</taxon>
        <taxon>Muldoonvirus</taxon>
        <taxon>Muldoonvirus PS2</taxon>
    </lineage>
</organism>
<dbReference type="RefSeq" id="YP_009030117.1">
    <property type="nucleotide sequence ID" value="NC_024121.1"/>
</dbReference>
<gene>
    <name evidence="1" type="ORF">PS2_070</name>
</gene>
<proteinExistence type="predicted"/>
<keyword evidence="2" id="KW-1185">Reference proteome</keyword>